<protein>
    <recommendedName>
        <fullName evidence="2">Phage integrase SAM-like domain-containing protein</fullName>
    </recommendedName>
</protein>
<dbReference type="RefSeq" id="WP_137402866.1">
    <property type="nucleotide sequence ID" value="NZ_BMIU01000026.1"/>
</dbReference>
<evidence type="ECO:0000256" key="1">
    <source>
        <dbReference type="ARBA" id="ARBA00023125"/>
    </source>
</evidence>
<accession>A0ABQ1VA14</accession>
<dbReference type="InterPro" id="IPR025269">
    <property type="entry name" value="SAM-like_dom"/>
</dbReference>
<keyword evidence="1" id="KW-0238">DNA-binding</keyword>
<keyword evidence="4" id="KW-1185">Reference proteome</keyword>
<reference evidence="4" key="1">
    <citation type="journal article" date="2019" name="Int. J. Syst. Evol. Microbiol.">
        <title>The Global Catalogue of Microorganisms (GCM) 10K type strain sequencing project: providing services to taxonomists for standard genome sequencing and annotation.</title>
        <authorList>
            <consortium name="The Broad Institute Genomics Platform"/>
            <consortium name="The Broad Institute Genome Sequencing Center for Infectious Disease"/>
            <person name="Wu L."/>
            <person name="Ma J."/>
        </authorList>
    </citation>
    <scope>NUCLEOTIDE SEQUENCE [LARGE SCALE GENOMIC DNA]</scope>
    <source>
        <strain evidence="4">CGMCC 1.15407</strain>
    </source>
</reference>
<evidence type="ECO:0000313" key="4">
    <source>
        <dbReference type="Proteomes" id="UP000647339"/>
    </source>
</evidence>
<dbReference type="Proteomes" id="UP000647339">
    <property type="component" value="Unassembled WGS sequence"/>
</dbReference>
<dbReference type="EMBL" id="BMIU01000026">
    <property type="protein sequence ID" value="GGF47302.1"/>
    <property type="molecule type" value="Genomic_DNA"/>
</dbReference>
<gene>
    <name evidence="3" type="ORF">GCM10011339_39780</name>
</gene>
<name>A0ABQ1VA14_9BACT</name>
<organism evidence="3 4">
    <name type="scientific">Echinicola rosea</name>
    <dbReference type="NCBI Taxonomy" id="1807691"/>
    <lineage>
        <taxon>Bacteria</taxon>
        <taxon>Pseudomonadati</taxon>
        <taxon>Bacteroidota</taxon>
        <taxon>Cytophagia</taxon>
        <taxon>Cytophagales</taxon>
        <taxon>Cyclobacteriaceae</taxon>
        <taxon>Echinicola</taxon>
    </lineage>
</organism>
<dbReference type="Gene3D" id="1.10.150.130">
    <property type="match status" value="1"/>
</dbReference>
<sequence length="69" mass="8773">MYENYKFITEYEHHLRTFKPKDHRRRPVANNGVMKHLIRLKKLMTLAFRMEWIKKDPFLNYKFRYKKVQ</sequence>
<proteinExistence type="predicted"/>
<evidence type="ECO:0000313" key="3">
    <source>
        <dbReference type="EMBL" id="GGF47302.1"/>
    </source>
</evidence>
<feature type="domain" description="Phage integrase SAM-like" evidence="2">
    <location>
        <begin position="4"/>
        <end position="62"/>
    </location>
</feature>
<evidence type="ECO:0000259" key="2">
    <source>
        <dbReference type="Pfam" id="PF13102"/>
    </source>
</evidence>
<dbReference type="InterPro" id="IPR010998">
    <property type="entry name" value="Integrase_recombinase_N"/>
</dbReference>
<comment type="caution">
    <text evidence="3">The sequence shown here is derived from an EMBL/GenBank/DDBJ whole genome shotgun (WGS) entry which is preliminary data.</text>
</comment>
<dbReference type="Pfam" id="PF13102">
    <property type="entry name" value="Phage_int_SAM_5"/>
    <property type="match status" value="1"/>
</dbReference>